<dbReference type="EMBL" id="BARV01024070">
    <property type="protein sequence ID" value="GAI43943.1"/>
    <property type="molecule type" value="Genomic_DNA"/>
</dbReference>
<sequence length="88" mass="9735">MVATLKQPVLPVAEHLQEAKKTLICYLARSIKMLNAEIAQRDKQINDHLDGLPESDWVRSLPGAGKVLAPSLLACLGRDPQRFCSVEK</sequence>
<dbReference type="AlphaFoldDB" id="X1NK22"/>
<organism evidence="1">
    <name type="scientific">marine sediment metagenome</name>
    <dbReference type="NCBI Taxonomy" id="412755"/>
    <lineage>
        <taxon>unclassified sequences</taxon>
        <taxon>metagenomes</taxon>
        <taxon>ecological metagenomes</taxon>
    </lineage>
</organism>
<evidence type="ECO:0008006" key="2">
    <source>
        <dbReference type="Google" id="ProtNLM"/>
    </source>
</evidence>
<name>X1NK22_9ZZZZ</name>
<evidence type="ECO:0000313" key="1">
    <source>
        <dbReference type="EMBL" id="GAI43943.1"/>
    </source>
</evidence>
<accession>X1NK22</accession>
<proteinExistence type="predicted"/>
<protein>
    <recommendedName>
        <fullName evidence="2">Transposase IS116/IS110/IS902 family protein</fullName>
    </recommendedName>
</protein>
<reference evidence="1" key="1">
    <citation type="journal article" date="2014" name="Front. Microbiol.">
        <title>High frequency of phylogenetically diverse reductive dehalogenase-homologous genes in deep subseafloor sedimentary metagenomes.</title>
        <authorList>
            <person name="Kawai M."/>
            <person name="Futagami T."/>
            <person name="Toyoda A."/>
            <person name="Takaki Y."/>
            <person name="Nishi S."/>
            <person name="Hori S."/>
            <person name="Arai W."/>
            <person name="Tsubouchi T."/>
            <person name="Morono Y."/>
            <person name="Uchiyama I."/>
            <person name="Ito T."/>
            <person name="Fujiyama A."/>
            <person name="Inagaki F."/>
            <person name="Takami H."/>
        </authorList>
    </citation>
    <scope>NUCLEOTIDE SEQUENCE</scope>
    <source>
        <strain evidence="1">Expedition CK06-06</strain>
    </source>
</reference>
<gene>
    <name evidence="1" type="ORF">S06H3_39356</name>
</gene>
<comment type="caution">
    <text evidence="1">The sequence shown here is derived from an EMBL/GenBank/DDBJ whole genome shotgun (WGS) entry which is preliminary data.</text>
</comment>
<feature type="non-terminal residue" evidence="1">
    <location>
        <position position="88"/>
    </location>
</feature>